<name>A0A6I3XGC3_9BURK</name>
<organism evidence="1 2">
    <name type="scientific">Pseudoduganella dura</name>
    <dbReference type="NCBI Taxonomy" id="321982"/>
    <lineage>
        <taxon>Bacteria</taxon>
        <taxon>Pseudomonadati</taxon>
        <taxon>Pseudomonadota</taxon>
        <taxon>Betaproteobacteria</taxon>
        <taxon>Burkholderiales</taxon>
        <taxon>Oxalobacteraceae</taxon>
        <taxon>Telluria group</taxon>
        <taxon>Pseudoduganella</taxon>
    </lineage>
</organism>
<dbReference type="EMBL" id="WNWM01000002">
    <property type="protein sequence ID" value="MUI13580.1"/>
    <property type="molecule type" value="Genomic_DNA"/>
</dbReference>
<accession>A0A6I3XGC3</accession>
<proteinExistence type="predicted"/>
<comment type="caution">
    <text evidence="1">The sequence shown here is derived from an EMBL/GenBank/DDBJ whole genome shotgun (WGS) entry which is preliminary data.</text>
</comment>
<evidence type="ECO:0000313" key="1">
    <source>
        <dbReference type="EMBL" id="MUI13580.1"/>
    </source>
</evidence>
<keyword evidence="2" id="KW-1185">Reference proteome</keyword>
<reference evidence="1 2" key="1">
    <citation type="submission" date="2019-11" db="EMBL/GenBank/DDBJ databases">
        <title>Draft Genome Sequences of Six Type Strains of the Genus Massilia.</title>
        <authorList>
            <person name="Miess H."/>
            <person name="Frediansyah A."/>
            <person name="Goeker M."/>
            <person name="Gross H."/>
        </authorList>
    </citation>
    <scope>NUCLEOTIDE SEQUENCE [LARGE SCALE GENOMIC DNA]</scope>
    <source>
        <strain evidence="1 2">DSM 17513</strain>
    </source>
</reference>
<gene>
    <name evidence="1" type="ORF">GJV26_14065</name>
</gene>
<dbReference type="RefSeq" id="WP_155709351.1">
    <property type="nucleotide sequence ID" value="NZ_WNWM01000002.1"/>
</dbReference>
<dbReference type="OrthoDB" id="9774608at2"/>
<dbReference type="AlphaFoldDB" id="A0A6I3XGC3"/>
<protein>
    <submittedName>
        <fullName evidence="1">Uncharacterized protein</fullName>
    </submittedName>
</protein>
<sequence length="92" mass="10484">MPDKGYVNQKREERLANEGYECISSEGVKDEPLSEAQQRRNRRIASPRARVEHVFAGMAQLAARCGVRSAWYMSRCFYTGRLPRTTCVVSSI</sequence>
<dbReference type="Proteomes" id="UP000431684">
    <property type="component" value="Unassembled WGS sequence"/>
</dbReference>
<evidence type="ECO:0000313" key="2">
    <source>
        <dbReference type="Proteomes" id="UP000431684"/>
    </source>
</evidence>